<dbReference type="PANTHER" id="PTHR39398">
    <property type="entry name" value="YALI0F14311P"/>
    <property type="match status" value="1"/>
</dbReference>
<evidence type="ECO:0000256" key="1">
    <source>
        <dbReference type="SAM" id="MobiDB-lite"/>
    </source>
</evidence>
<proteinExistence type="predicted"/>
<dbReference type="AlphaFoldDB" id="A0A1Y2D333"/>
<keyword evidence="3" id="KW-1185">Reference proteome</keyword>
<feature type="compositionally biased region" description="Polar residues" evidence="1">
    <location>
        <begin position="32"/>
        <end position="49"/>
    </location>
</feature>
<evidence type="ECO:0000313" key="2">
    <source>
        <dbReference type="EMBL" id="ORY53701.1"/>
    </source>
</evidence>
<protein>
    <submittedName>
        <fullName evidence="2">Uncharacterized protein</fullName>
    </submittedName>
</protein>
<reference evidence="2 3" key="1">
    <citation type="submission" date="2016-07" db="EMBL/GenBank/DDBJ databases">
        <title>Pervasive Adenine N6-methylation of Active Genes in Fungi.</title>
        <authorList>
            <consortium name="DOE Joint Genome Institute"/>
            <person name="Mondo S.J."/>
            <person name="Dannebaum R.O."/>
            <person name="Kuo R.C."/>
            <person name="Labutti K."/>
            <person name="Haridas S."/>
            <person name="Kuo A."/>
            <person name="Salamov A."/>
            <person name="Ahrendt S.R."/>
            <person name="Lipzen A."/>
            <person name="Sullivan W."/>
            <person name="Andreopoulos W.B."/>
            <person name="Clum A."/>
            <person name="Lindquist E."/>
            <person name="Daum C."/>
            <person name="Ramamoorthy G.K."/>
            <person name="Gryganskyi A."/>
            <person name="Culley D."/>
            <person name="Magnuson J.K."/>
            <person name="James T.Y."/>
            <person name="O'Malley M.A."/>
            <person name="Stajich J.E."/>
            <person name="Spatafora J.W."/>
            <person name="Visel A."/>
            <person name="Grigoriev I.V."/>
        </authorList>
    </citation>
    <scope>NUCLEOTIDE SEQUENCE [LARGE SCALE GENOMIC DNA]</scope>
    <source>
        <strain evidence="2 3">JEL800</strain>
    </source>
</reference>
<accession>A0A1Y2D333</accession>
<sequence length="283" mass="31907">MDDTKWRRGSSHSRGRGSSRGNSSGTNRGRSANTGSWRPSNTADVTLNWSSQGLQSSKFSDSKERINPPLEDQFGNLTLVSRNWDDEAGLRNRSTQEAFFTHIQEKLDAFYDEERKGGVTRGTRKPGALDPILSQLRKLREGVVSLGQIDTFAIHVYETSVKTCLEGRNFAELLKSLTQLVTVFYQEASASDVSIPNRAEMTTLLLLYMICYIPTCKKEGAQFDSRAVMSLFATLPDSIQREAKVVNALRIQRALLDDFNFHLFRVCWNQLEDLEKLIASVRT</sequence>
<feature type="region of interest" description="Disordered" evidence="1">
    <location>
        <begin position="1"/>
        <end position="49"/>
    </location>
</feature>
<dbReference type="Proteomes" id="UP000193642">
    <property type="component" value="Unassembled WGS sequence"/>
</dbReference>
<dbReference type="Gene3D" id="1.25.40.990">
    <property type="match status" value="1"/>
</dbReference>
<comment type="caution">
    <text evidence="2">The sequence shown here is derived from an EMBL/GenBank/DDBJ whole genome shotgun (WGS) entry which is preliminary data.</text>
</comment>
<feature type="compositionally biased region" description="Basic residues" evidence="1">
    <location>
        <begin position="7"/>
        <end position="17"/>
    </location>
</feature>
<dbReference type="PANTHER" id="PTHR39398:SF1">
    <property type="entry name" value="CSN8_PSMD8_EIF3K DOMAIN-CONTAINING PROTEIN"/>
    <property type="match status" value="1"/>
</dbReference>
<dbReference type="OrthoDB" id="2100128at2759"/>
<feature type="compositionally biased region" description="Low complexity" evidence="1">
    <location>
        <begin position="19"/>
        <end position="31"/>
    </location>
</feature>
<gene>
    <name evidence="2" type="ORF">BCR33DRAFT_711055</name>
</gene>
<dbReference type="EMBL" id="MCGO01000001">
    <property type="protein sequence ID" value="ORY53701.1"/>
    <property type="molecule type" value="Genomic_DNA"/>
</dbReference>
<organism evidence="2 3">
    <name type="scientific">Rhizoclosmatium globosum</name>
    <dbReference type="NCBI Taxonomy" id="329046"/>
    <lineage>
        <taxon>Eukaryota</taxon>
        <taxon>Fungi</taxon>
        <taxon>Fungi incertae sedis</taxon>
        <taxon>Chytridiomycota</taxon>
        <taxon>Chytridiomycota incertae sedis</taxon>
        <taxon>Chytridiomycetes</taxon>
        <taxon>Chytridiales</taxon>
        <taxon>Chytriomycetaceae</taxon>
        <taxon>Rhizoclosmatium</taxon>
    </lineage>
</organism>
<name>A0A1Y2D333_9FUNG</name>
<evidence type="ECO:0000313" key="3">
    <source>
        <dbReference type="Proteomes" id="UP000193642"/>
    </source>
</evidence>